<accession>A0A4T0FTF9</accession>
<dbReference type="GO" id="GO:0070181">
    <property type="term" value="F:small ribosomal subunit rRNA binding"/>
    <property type="evidence" value="ECO:0007669"/>
    <property type="project" value="TreeGrafter"/>
</dbReference>
<evidence type="ECO:0000313" key="3">
    <source>
        <dbReference type="Proteomes" id="UP000310189"/>
    </source>
</evidence>
<evidence type="ECO:0008006" key="4">
    <source>
        <dbReference type="Google" id="ProtNLM"/>
    </source>
</evidence>
<dbReference type="Gene3D" id="3.30.70.60">
    <property type="match status" value="1"/>
</dbReference>
<gene>
    <name evidence="2" type="ORF">E3P99_01676</name>
</gene>
<dbReference type="OrthoDB" id="10259681at2759"/>
<dbReference type="Pfam" id="PF01250">
    <property type="entry name" value="Ribosomal_S6"/>
    <property type="match status" value="1"/>
</dbReference>
<dbReference type="GO" id="GO:0005763">
    <property type="term" value="C:mitochondrial small ribosomal subunit"/>
    <property type="evidence" value="ECO:0007669"/>
    <property type="project" value="TreeGrafter"/>
</dbReference>
<comment type="similarity">
    <text evidence="1">Belongs to the bacterial ribosomal protein bS6 family.</text>
</comment>
<proteinExistence type="inferred from homology"/>
<reference evidence="2 3" key="1">
    <citation type="submission" date="2019-03" db="EMBL/GenBank/DDBJ databases">
        <title>Sequencing 23 genomes of Wallemia ichthyophaga.</title>
        <authorList>
            <person name="Gostincar C."/>
        </authorList>
    </citation>
    <scope>NUCLEOTIDE SEQUENCE [LARGE SCALE GENOMIC DNA]</scope>
    <source>
        <strain evidence="2 3">EXF-5753</strain>
    </source>
</reference>
<protein>
    <recommendedName>
        <fullName evidence="4">Ribosomal protein S6</fullName>
    </recommendedName>
</protein>
<dbReference type="InterPro" id="IPR000529">
    <property type="entry name" value="Ribosomal_bS6"/>
</dbReference>
<evidence type="ECO:0000313" key="2">
    <source>
        <dbReference type="EMBL" id="TIA90206.1"/>
    </source>
</evidence>
<comment type="caution">
    <text evidence="2">The sequence shown here is derived from an EMBL/GenBank/DDBJ whole genome shotgun (WGS) entry which is preliminary data.</text>
</comment>
<dbReference type="SUPFAM" id="SSF54995">
    <property type="entry name" value="Ribosomal protein S6"/>
    <property type="match status" value="1"/>
</dbReference>
<keyword evidence="3" id="KW-1185">Reference proteome</keyword>
<name>A0A4T0FTF9_9BASI</name>
<dbReference type="GO" id="GO:0003735">
    <property type="term" value="F:structural constituent of ribosome"/>
    <property type="evidence" value="ECO:0007669"/>
    <property type="project" value="InterPro"/>
</dbReference>
<dbReference type="Proteomes" id="UP000310189">
    <property type="component" value="Unassembled WGS sequence"/>
</dbReference>
<dbReference type="AlphaFoldDB" id="A0A4T0FTF9"/>
<dbReference type="CDD" id="cd15465">
    <property type="entry name" value="bS6_mito"/>
    <property type="match status" value="1"/>
</dbReference>
<dbReference type="GO" id="GO:0006412">
    <property type="term" value="P:translation"/>
    <property type="evidence" value="ECO:0007669"/>
    <property type="project" value="InterPro"/>
</dbReference>
<dbReference type="EMBL" id="SPNW01000021">
    <property type="protein sequence ID" value="TIA90206.1"/>
    <property type="molecule type" value="Genomic_DNA"/>
</dbReference>
<sequence length="113" mass="12926">MPVYNILCIAAHYPEIAPIRELLKTTSSMINNGNGVIRTIDFWGTHTLPMRMRRHQEIHDKGDYINMEFVGSPKVLNNLNNLLRLDPRVVRWQTINQGSKVTDFLSSTSTSSK</sequence>
<dbReference type="PANTHER" id="PTHR21011:SF1">
    <property type="entry name" value="SMALL RIBOSOMAL SUBUNIT PROTEIN BS6M"/>
    <property type="match status" value="1"/>
</dbReference>
<organism evidence="2 3">
    <name type="scientific">Wallemia hederae</name>
    <dbReference type="NCBI Taxonomy" id="1540922"/>
    <lineage>
        <taxon>Eukaryota</taxon>
        <taxon>Fungi</taxon>
        <taxon>Dikarya</taxon>
        <taxon>Basidiomycota</taxon>
        <taxon>Wallemiomycotina</taxon>
        <taxon>Wallemiomycetes</taxon>
        <taxon>Wallemiales</taxon>
        <taxon>Wallemiaceae</taxon>
        <taxon>Wallemia</taxon>
    </lineage>
</organism>
<dbReference type="InterPro" id="IPR035980">
    <property type="entry name" value="Ribosomal_bS6_sf"/>
</dbReference>
<evidence type="ECO:0000256" key="1">
    <source>
        <dbReference type="ARBA" id="ARBA00009512"/>
    </source>
</evidence>
<dbReference type="PANTHER" id="PTHR21011">
    <property type="entry name" value="MITOCHONDRIAL 28S RIBOSOMAL PROTEIN S6"/>
    <property type="match status" value="1"/>
</dbReference>
<dbReference type="InterPro" id="IPR014717">
    <property type="entry name" value="Transl_elong_EF1B/ribsomal_bS6"/>
</dbReference>